<proteinExistence type="predicted"/>
<reference evidence="3" key="1">
    <citation type="submission" date="2025-08" db="UniProtKB">
        <authorList>
            <consortium name="RefSeq"/>
        </authorList>
    </citation>
    <scope>IDENTIFICATION</scope>
    <source>
        <tissue evidence="3">Sperm</tissue>
    </source>
</reference>
<evidence type="ECO:0000313" key="2">
    <source>
        <dbReference type="Proteomes" id="UP001318040"/>
    </source>
</evidence>
<dbReference type="PANTHER" id="PTHR14778:SF2">
    <property type="entry name" value="KINETOCHORE-ASSOCIATED PROTEIN DSN1 HOMOLOG"/>
    <property type="match status" value="1"/>
</dbReference>
<dbReference type="KEGG" id="pmrn:116945008"/>
<dbReference type="AlphaFoldDB" id="A0AAJ7TDM3"/>
<dbReference type="RefSeq" id="XP_032814936.1">
    <property type="nucleotide sequence ID" value="XM_032959045.1"/>
</dbReference>
<name>A0AAJ7TDM3_PETMA</name>
<dbReference type="GO" id="GO:0000444">
    <property type="term" value="C:MIS12/MIND type complex"/>
    <property type="evidence" value="ECO:0007669"/>
    <property type="project" value="InterPro"/>
</dbReference>
<keyword evidence="2" id="KW-1185">Reference proteome</keyword>
<dbReference type="GO" id="GO:0051301">
    <property type="term" value="P:cell division"/>
    <property type="evidence" value="ECO:0007669"/>
    <property type="project" value="InterPro"/>
</dbReference>
<accession>A0AAJ7TDM3</accession>
<dbReference type="PANTHER" id="PTHR14778">
    <property type="entry name" value="KINETOCHORE-ASSOCIATED PROTEIN DSN1 HOMOLOG"/>
    <property type="match status" value="1"/>
</dbReference>
<evidence type="ECO:0000313" key="3">
    <source>
        <dbReference type="RefSeq" id="XP_032814936.1"/>
    </source>
</evidence>
<gene>
    <name evidence="3" type="primary">DSN1</name>
</gene>
<dbReference type="Proteomes" id="UP001318040">
    <property type="component" value="Chromosome 22"/>
</dbReference>
<evidence type="ECO:0000256" key="1">
    <source>
        <dbReference type="SAM" id="MobiDB-lite"/>
    </source>
</evidence>
<dbReference type="InterPro" id="IPR013218">
    <property type="entry name" value="Dsn1/Mis13"/>
</dbReference>
<sequence length="382" mass="43207">MKNCFYLRRFKHLKMVFGFLYLITSTTHLIGRAVAAVLHVACNPALWRRPGLVGHHTNVVKLLSRGRQERTKNKFEDSSEEDVNEVKRSKMDNSLEKIELALDAEVAEDEDEGEGECTLPKDTKQRRRSSFVRGRMRQLLAPLHSDTSELYKTISMDLPLEERLCHLLQALSRTCLQKLKLSEADAEGFDFAAFEDKAMQCVSEAIGALKKDGTFQQCTEQPKSVPLTPKSEKKMSVVLRDITRLTSEDAAWKQLVAVYRGRAEETSRRKEQLRTCQGKEALLCVPPLSEEVAALLGPEKPDYSAILADLPRTTDTVEIVLDHLQEVVRLVTSTVTETERVIQKEETLMRNTLFGKVEASWDFLTGTVDPENPSPVITLFTK</sequence>
<organism evidence="2 3">
    <name type="scientific">Petromyzon marinus</name>
    <name type="common">Sea lamprey</name>
    <dbReference type="NCBI Taxonomy" id="7757"/>
    <lineage>
        <taxon>Eukaryota</taxon>
        <taxon>Metazoa</taxon>
        <taxon>Chordata</taxon>
        <taxon>Craniata</taxon>
        <taxon>Vertebrata</taxon>
        <taxon>Cyclostomata</taxon>
        <taxon>Hyperoartia</taxon>
        <taxon>Petromyzontiformes</taxon>
        <taxon>Petromyzontidae</taxon>
        <taxon>Petromyzon</taxon>
    </lineage>
</organism>
<feature type="region of interest" description="Disordered" evidence="1">
    <location>
        <begin position="108"/>
        <end position="130"/>
    </location>
</feature>
<protein>
    <submittedName>
        <fullName evidence="3">Kinetochore-associated protein DSN1 homolog isoform X1</fullName>
    </submittedName>
</protein>
<dbReference type="GO" id="GO:0007059">
    <property type="term" value="P:chromosome segregation"/>
    <property type="evidence" value="ECO:0007669"/>
    <property type="project" value="InterPro"/>
</dbReference>
<dbReference type="CTD" id="79980"/>